<evidence type="ECO:0000256" key="1">
    <source>
        <dbReference type="ARBA" id="ARBA00005254"/>
    </source>
</evidence>
<dbReference type="Gene3D" id="3.90.226.10">
    <property type="entry name" value="2-enoyl-CoA Hydratase, Chain A, domain 1"/>
    <property type="match status" value="1"/>
</dbReference>
<keyword evidence="2" id="KW-0456">Lyase</keyword>
<protein>
    <submittedName>
        <fullName evidence="2">Enoyl-CoA hydratase</fullName>
        <ecNumber evidence="2">4.2.1.17</ecNumber>
    </submittedName>
</protein>
<dbReference type="GO" id="GO:0004300">
    <property type="term" value="F:enoyl-CoA hydratase activity"/>
    <property type="evidence" value="ECO:0007669"/>
    <property type="project" value="UniProtKB-EC"/>
</dbReference>
<evidence type="ECO:0000313" key="3">
    <source>
        <dbReference type="Proteomes" id="UP000539350"/>
    </source>
</evidence>
<evidence type="ECO:0000313" key="2">
    <source>
        <dbReference type="EMBL" id="MBA6411527.1"/>
    </source>
</evidence>
<proteinExistence type="inferred from homology"/>
<reference evidence="2 3" key="1">
    <citation type="submission" date="2020-07" db="EMBL/GenBank/DDBJ databases">
        <title>Halieaceae bacterium, F7430, whole genome shotgun sequencing project.</title>
        <authorList>
            <person name="Jiang S."/>
            <person name="Liu Z.W."/>
            <person name="Du Z.J."/>
        </authorList>
    </citation>
    <scope>NUCLEOTIDE SEQUENCE [LARGE SCALE GENOMIC DNA]</scope>
    <source>
        <strain evidence="2 3">F7430</strain>
    </source>
</reference>
<dbReference type="RefSeq" id="WP_182168392.1">
    <property type="nucleotide sequence ID" value="NZ_JACFXU010000008.1"/>
</dbReference>
<dbReference type="AlphaFoldDB" id="A0A7W2TT88"/>
<dbReference type="EC" id="4.2.1.17" evidence="2"/>
<dbReference type="SUPFAM" id="SSF52096">
    <property type="entry name" value="ClpP/crotonase"/>
    <property type="match status" value="1"/>
</dbReference>
<sequence length="266" mass="28507">MQATNLAGEPVLQLEHRGQVALLCLNRPEAYNALSRALTQAIIDAFGALSADDSVRAIVLTGNGKAFSAGVDLKEMAEDGGKAMDPANLGVDSPLIRALANCEKPIVGAINGFAVTGGFELALACDYLYAARSARFADTHARVGLIPGWGLSQKLPRLVGINRAREISFTGNYFSATEACEWGLVNKVLEDDSLLEAALVSAQDIAGTQPDALKRIRALMNEGWQLPLGEALAMEGERSAAYNSTVEFSLMEERLAELRTRSKQRQ</sequence>
<dbReference type="InterPro" id="IPR001753">
    <property type="entry name" value="Enoyl-CoA_hydra/iso"/>
</dbReference>
<dbReference type="InterPro" id="IPR029045">
    <property type="entry name" value="ClpP/crotonase-like_dom_sf"/>
</dbReference>
<accession>A0A7W2TT88</accession>
<dbReference type="PANTHER" id="PTHR43802">
    <property type="entry name" value="ENOYL-COA HYDRATASE"/>
    <property type="match status" value="1"/>
</dbReference>
<gene>
    <name evidence="2" type="ORF">H2508_00135</name>
</gene>
<dbReference type="EMBL" id="JACFXU010000008">
    <property type="protein sequence ID" value="MBA6411527.1"/>
    <property type="molecule type" value="Genomic_DNA"/>
</dbReference>
<name>A0A7W2TT88_9GAMM</name>
<dbReference type="Pfam" id="PF00378">
    <property type="entry name" value="ECH_1"/>
    <property type="match status" value="1"/>
</dbReference>
<organism evidence="2 3">
    <name type="scientific">Sediminihaliea albiluteola</name>
    <dbReference type="NCBI Taxonomy" id="2758564"/>
    <lineage>
        <taxon>Bacteria</taxon>
        <taxon>Pseudomonadati</taxon>
        <taxon>Pseudomonadota</taxon>
        <taxon>Gammaproteobacteria</taxon>
        <taxon>Cellvibrionales</taxon>
        <taxon>Halieaceae</taxon>
        <taxon>Sediminihaliea</taxon>
    </lineage>
</organism>
<dbReference type="CDD" id="cd06558">
    <property type="entry name" value="crotonase-like"/>
    <property type="match status" value="1"/>
</dbReference>
<dbReference type="NCBIfam" id="NF004840">
    <property type="entry name" value="PRK06190.1"/>
    <property type="match status" value="1"/>
</dbReference>
<comment type="similarity">
    <text evidence="1">Belongs to the enoyl-CoA hydratase/isomerase family.</text>
</comment>
<dbReference type="Proteomes" id="UP000539350">
    <property type="component" value="Unassembled WGS sequence"/>
</dbReference>
<dbReference type="PANTHER" id="PTHR43802:SF1">
    <property type="entry name" value="IP11341P-RELATED"/>
    <property type="match status" value="1"/>
</dbReference>
<keyword evidence="3" id="KW-1185">Reference proteome</keyword>
<comment type="caution">
    <text evidence="2">The sequence shown here is derived from an EMBL/GenBank/DDBJ whole genome shotgun (WGS) entry which is preliminary data.</text>
</comment>